<protein>
    <submittedName>
        <fullName evidence="2">Uncharacterized protein</fullName>
    </submittedName>
</protein>
<sequence length="81" mass="9206">MGLLNWTSSQHYDHGGDCPCTQCGKPTPLRSHDGEPVHKVCAEDWNDRHPSAPRHEHEGRDLGTRRFHSDPPRKSRKDGAR</sequence>
<feature type="compositionally biased region" description="Basic and acidic residues" evidence="1">
    <location>
        <begin position="30"/>
        <end position="81"/>
    </location>
</feature>
<gene>
    <name evidence="2" type="ORF">GCM10010280_08130</name>
</gene>
<dbReference type="AlphaFoldDB" id="A0A918EUJ5"/>
<proteinExistence type="predicted"/>
<keyword evidence="3" id="KW-1185">Reference proteome</keyword>
<evidence type="ECO:0000313" key="2">
    <source>
        <dbReference type="EMBL" id="GGQ64105.1"/>
    </source>
</evidence>
<reference evidence="2" key="2">
    <citation type="submission" date="2020-09" db="EMBL/GenBank/DDBJ databases">
        <authorList>
            <person name="Sun Q."/>
            <person name="Ohkuma M."/>
        </authorList>
    </citation>
    <scope>NUCLEOTIDE SEQUENCE</scope>
    <source>
        <strain evidence="2">JCM 4403</strain>
    </source>
</reference>
<reference evidence="2" key="1">
    <citation type="journal article" date="2014" name="Int. J. Syst. Evol. Microbiol.">
        <title>Complete genome sequence of Corynebacterium casei LMG S-19264T (=DSM 44701T), isolated from a smear-ripened cheese.</title>
        <authorList>
            <consortium name="US DOE Joint Genome Institute (JGI-PGF)"/>
            <person name="Walter F."/>
            <person name="Albersmeier A."/>
            <person name="Kalinowski J."/>
            <person name="Ruckert C."/>
        </authorList>
    </citation>
    <scope>NUCLEOTIDE SEQUENCE</scope>
    <source>
        <strain evidence="2">JCM 4403</strain>
    </source>
</reference>
<dbReference type="RefSeq" id="WP_229846650.1">
    <property type="nucleotide sequence ID" value="NZ_BMTU01000001.1"/>
</dbReference>
<feature type="compositionally biased region" description="Polar residues" evidence="1">
    <location>
        <begin position="1"/>
        <end position="10"/>
    </location>
</feature>
<dbReference type="EMBL" id="BMTU01000001">
    <property type="protein sequence ID" value="GGQ64105.1"/>
    <property type="molecule type" value="Genomic_DNA"/>
</dbReference>
<name>A0A918EUJ5_9ACTN</name>
<accession>A0A918EUJ5</accession>
<organism evidence="2 3">
    <name type="scientific">Streptomyces pilosus</name>
    <dbReference type="NCBI Taxonomy" id="28893"/>
    <lineage>
        <taxon>Bacteria</taxon>
        <taxon>Bacillati</taxon>
        <taxon>Actinomycetota</taxon>
        <taxon>Actinomycetes</taxon>
        <taxon>Kitasatosporales</taxon>
        <taxon>Streptomycetaceae</taxon>
        <taxon>Streptomyces</taxon>
    </lineage>
</organism>
<dbReference type="Proteomes" id="UP000656732">
    <property type="component" value="Unassembled WGS sequence"/>
</dbReference>
<feature type="region of interest" description="Disordered" evidence="1">
    <location>
        <begin position="1"/>
        <end position="81"/>
    </location>
</feature>
<evidence type="ECO:0000313" key="3">
    <source>
        <dbReference type="Proteomes" id="UP000656732"/>
    </source>
</evidence>
<comment type="caution">
    <text evidence="2">The sequence shown here is derived from an EMBL/GenBank/DDBJ whole genome shotgun (WGS) entry which is preliminary data.</text>
</comment>
<evidence type="ECO:0000256" key="1">
    <source>
        <dbReference type="SAM" id="MobiDB-lite"/>
    </source>
</evidence>